<organism evidence="1 2">
    <name type="scientific">Mycteria americana</name>
    <name type="common">Wood stork</name>
    <dbReference type="NCBI Taxonomy" id="33587"/>
    <lineage>
        <taxon>Eukaryota</taxon>
        <taxon>Metazoa</taxon>
        <taxon>Chordata</taxon>
        <taxon>Craniata</taxon>
        <taxon>Vertebrata</taxon>
        <taxon>Euteleostomi</taxon>
        <taxon>Archelosauria</taxon>
        <taxon>Archosauria</taxon>
        <taxon>Dinosauria</taxon>
        <taxon>Saurischia</taxon>
        <taxon>Theropoda</taxon>
        <taxon>Coelurosauria</taxon>
        <taxon>Aves</taxon>
        <taxon>Neognathae</taxon>
        <taxon>Neoaves</taxon>
        <taxon>Aequornithes</taxon>
        <taxon>Ciconiiformes</taxon>
        <taxon>Ciconiidae</taxon>
        <taxon>Mycteria</taxon>
    </lineage>
</organism>
<comment type="caution">
    <text evidence="1">The sequence shown here is derived from an EMBL/GenBank/DDBJ whole genome shotgun (WGS) entry which is preliminary data.</text>
</comment>
<gene>
    <name evidence="1" type="ORF">QYF61_000542</name>
</gene>
<dbReference type="AlphaFoldDB" id="A0AAN7NNG5"/>
<evidence type="ECO:0000313" key="2">
    <source>
        <dbReference type="Proteomes" id="UP001333110"/>
    </source>
</evidence>
<proteinExistence type="predicted"/>
<sequence>MRLSFCRFSIAQFSDCSKRGFCQHVLELSMAAVMASYHKANIATSAWAAALSSCVDLICEYELVMRDMGTLRRA</sequence>
<keyword evidence="2" id="KW-1185">Reference proteome</keyword>
<accession>A0AAN7NNG5</accession>
<name>A0AAN7NNG5_MYCAM</name>
<evidence type="ECO:0000313" key="1">
    <source>
        <dbReference type="EMBL" id="KAK4828704.1"/>
    </source>
</evidence>
<reference evidence="1 2" key="1">
    <citation type="journal article" date="2023" name="J. Hered.">
        <title>Chromosome-level genome of the wood stork (Mycteria americana) provides insight into avian chromosome evolution.</title>
        <authorList>
            <person name="Flamio R. Jr."/>
            <person name="Ramstad K.M."/>
        </authorList>
    </citation>
    <scope>NUCLEOTIDE SEQUENCE [LARGE SCALE GENOMIC DNA]</scope>
    <source>
        <strain evidence="1">JAX WOST 10</strain>
    </source>
</reference>
<dbReference type="Proteomes" id="UP001333110">
    <property type="component" value="Unassembled WGS sequence"/>
</dbReference>
<dbReference type="EMBL" id="JAUNZN010000001">
    <property type="protein sequence ID" value="KAK4828704.1"/>
    <property type="molecule type" value="Genomic_DNA"/>
</dbReference>
<protein>
    <submittedName>
        <fullName evidence="1">Uncharacterized protein</fullName>
    </submittedName>
</protein>